<evidence type="ECO:0000313" key="2">
    <source>
        <dbReference type="EMBL" id="PRY39123.1"/>
    </source>
</evidence>
<dbReference type="InterPro" id="IPR001279">
    <property type="entry name" value="Metallo-B-lactamas"/>
</dbReference>
<gene>
    <name evidence="2" type="ORF">CLV58_10812</name>
</gene>
<dbReference type="SMART" id="SM00849">
    <property type="entry name" value="Lactamase_B"/>
    <property type="match status" value="1"/>
</dbReference>
<dbReference type="PANTHER" id="PTHR47619:SF1">
    <property type="entry name" value="EXODEOXYRIBONUCLEASE WALJ"/>
    <property type="match status" value="1"/>
</dbReference>
<dbReference type="Gene3D" id="3.60.15.10">
    <property type="entry name" value="Ribonuclease Z/Hydroxyacylglutathione hydrolase-like"/>
    <property type="match status" value="1"/>
</dbReference>
<dbReference type="InterPro" id="IPR036866">
    <property type="entry name" value="RibonucZ/Hydroxyglut_hydro"/>
</dbReference>
<dbReference type="AlphaFoldDB" id="A0A2T0T0H3"/>
<dbReference type="RefSeq" id="WP_106137812.1">
    <property type="nucleotide sequence ID" value="NZ_PVTE01000008.1"/>
</dbReference>
<name>A0A2T0T0H3_9BACT</name>
<dbReference type="Proteomes" id="UP000238375">
    <property type="component" value="Unassembled WGS sequence"/>
</dbReference>
<comment type="caution">
    <text evidence="2">The sequence shown here is derived from an EMBL/GenBank/DDBJ whole genome shotgun (WGS) entry which is preliminary data.</text>
</comment>
<reference evidence="2 3" key="1">
    <citation type="submission" date="2018-03" db="EMBL/GenBank/DDBJ databases">
        <title>Genomic Encyclopedia of Archaeal and Bacterial Type Strains, Phase II (KMG-II): from individual species to whole genera.</title>
        <authorList>
            <person name="Goeker M."/>
        </authorList>
    </citation>
    <scope>NUCLEOTIDE SEQUENCE [LARGE SCALE GENOMIC DNA]</scope>
    <source>
        <strain evidence="2 3">DSM 28354</strain>
    </source>
</reference>
<accession>A0A2T0T0H3</accession>
<dbReference type="OrthoDB" id="9781189at2"/>
<evidence type="ECO:0000313" key="3">
    <source>
        <dbReference type="Proteomes" id="UP000238375"/>
    </source>
</evidence>
<organism evidence="2 3">
    <name type="scientific">Spirosoma oryzae</name>
    <dbReference type="NCBI Taxonomy" id="1469603"/>
    <lineage>
        <taxon>Bacteria</taxon>
        <taxon>Pseudomonadati</taxon>
        <taxon>Bacteroidota</taxon>
        <taxon>Cytophagia</taxon>
        <taxon>Cytophagales</taxon>
        <taxon>Cytophagaceae</taxon>
        <taxon>Spirosoma</taxon>
    </lineage>
</organism>
<dbReference type="InterPro" id="IPR052533">
    <property type="entry name" value="WalJ/YycJ-like"/>
</dbReference>
<protein>
    <submittedName>
        <fullName evidence="2">Phosphoribosyl 1,2-cyclic phosphodiesterase</fullName>
    </submittedName>
</protein>
<keyword evidence="3" id="KW-1185">Reference proteome</keyword>
<dbReference type="EMBL" id="PVTE01000008">
    <property type="protein sequence ID" value="PRY39123.1"/>
    <property type="molecule type" value="Genomic_DNA"/>
</dbReference>
<dbReference type="Pfam" id="PF12706">
    <property type="entry name" value="Lactamase_B_2"/>
    <property type="match status" value="1"/>
</dbReference>
<sequence length="253" mass="28153">MSLVFASLNSGSNANCYYVGNQEEAVLVDAGLSCSQTEFRLQRLGLDPRRIRAIFVSHEHTDHIRGVARLAKKYGLPVYVTPKTGRQLAGLDQKLAVQTLCDDAQIQVGALQVRAFAKYHDAVDPLSFVISQDGVNVGVFTDIGTPCDRLVYHFRQCQAVFLEANYDEQMLEFGSYPYYLKQRIRGGHGHLSNQQALDLFLTHRSPDLSHVILAHLSAQNNSPQVAHDLFRPHMGATRLTVASRLSETPLFSV</sequence>
<feature type="domain" description="Metallo-beta-lactamase" evidence="1">
    <location>
        <begin position="13"/>
        <end position="188"/>
    </location>
</feature>
<proteinExistence type="predicted"/>
<dbReference type="PANTHER" id="PTHR47619">
    <property type="entry name" value="METALLO-HYDROLASE YYCJ-RELATED"/>
    <property type="match status" value="1"/>
</dbReference>
<evidence type="ECO:0000259" key="1">
    <source>
        <dbReference type="SMART" id="SM00849"/>
    </source>
</evidence>
<dbReference type="SUPFAM" id="SSF56281">
    <property type="entry name" value="Metallo-hydrolase/oxidoreductase"/>
    <property type="match status" value="1"/>
</dbReference>